<comment type="caution">
    <text evidence="8">The sequence shown here is derived from an EMBL/GenBank/DDBJ whole genome shotgun (WGS) entry which is preliminary data.</text>
</comment>
<evidence type="ECO:0000256" key="3">
    <source>
        <dbReference type="ARBA" id="ARBA00022771"/>
    </source>
</evidence>
<proteinExistence type="predicted"/>
<keyword evidence="4" id="KW-0862">Zinc</keyword>
<dbReference type="InterPro" id="IPR003604">
    <property type="entry name" value="Matrin/U1-like-C_Znf_C2H2"/>
</dbReference>
<comment type="subcellular location">
    <subcellularLocation>
        <location evidence="1">Nucleus</location>
    </subcellularLocation>
</comment>
<keyword evidence="9" id="KW-1185">Reference proteome</keyword>
<dbReference type="Gene3D" id="3.30.160.60">
    <property type="entry name" value="Classic Zinc Finger"/>
    <property type="match status" value="2"/>
</dbReference>
<dbReference type="GO" id="GO:0008270">
    <property type="term" value="F:zinc ion binding"/>
    <property type="evidence" value="ECO:0007669"/>
    <property type="project" value="UniProtKB-KW"/>
</dbReference>
<dbReference type="Pfam" id="PF23330">
    <property type="entry name" value="zf-C2H2_14"/>
    <property type="match status" value="1"/>
</dbReference>
<feature type="non-terminal residue" evidence="8">
    <location>
        <position position="1"/>
    </location>
</feature>
<dbReference type="GO" id="GO:0005634">
    <property type="term" value="C:nucleus"/>
    <property type="evidence" value="ECO:0007669"/>
    <property type="project" value="UniProtKB-SubCell"/>
</dbReference>
<keyword evidence="3" id="KW-0863">Zinc-finger</keyword>
<dbReference type="SMART" id="SM00451">
    <property type="entry name" value="ZnF_U1"/>
    <property type="match status" value="3"/>
</dbReference>
<protein>
    <submittedName>
        <fullName evidence="8">CIZ1 protein</fullName>
    </submittedName>
</protein>
<dbReference type="InterPro" id="IPR013087">
    <property type="entry name" value="Znf_C2H2_type"/>
</dbReference>
<feature type="region of interest" description="Disordered" evidence="6">
    <location>
        <begin position="124"/>
        <end position="150"/>
    </location>
</feature>
<dbReference type="EMBL" id="VYZB01000270">
    <property type="protein sequence ID" value="NWS72207.1"/>
    <property type="molecule type" value="Genomic_DNA"/>
</dbReference>
<feature type="region of interest" description="Disordered" evidence="6">
    <location>
        <begin position="324"/>
        <end position="349"/>
    </location>
</feature>
<gene>
    <name evidence="8" type="primary">Ciz1</name>
    <name evidence="8" type="ORF">CROSUL_R09188</name>
</gene>
<dbReference type="PANTHER" id="PTHR15491">
    <property type="match status" value="1"/>
</dbReference>
<evidence type="ECO:0000256" key="1">
    <source>
        <dbReference type="ARBA" id="ARBA00004123"/>
    </source>
</evidence>
<dbReference type="Pfam" id="PF12171">
    <property type="entry name" value="zf-C2H2_jaz"/>
    <property type="match status" value="1"/>
</dbReference>
<evidence type="ECO:0000259" key="7">
    <source>
        <dbReference type="PROSITE" id="PS50171"/>
    </source>
</evidence>
<dbReference type="InterPro" id="IPR036236">
    <property type="entry name" value="Znf_C2H2_sf"/>
</dbReference>
<dbReference type="InterPro" id="IPR000690">
    <property type="entry name" value="Matrin/U1-C_Znf_C2H2"/>
</dbReference>
<dbReference type="OrthoDB" id="6378952at2759"/>
<sequence>VSTADPNPESALKFYCYICKTNCCSQQNFQSHMAGIQHQQRLGEIQHMSNVCFVSLLPMVKEQKVLAEKDGETQQRWCNTCQIHFTGDLIKHRRTQEHKLAKRSLRPFCTVCSRHFKTPRKFVEHMKSPEHKQKAKEMRLGEKELGSPEDSEELITVDAVGCFEDDDEEEEEEEGGTGEEEDLDVALMENEDSAAKQTGLKEVSLEDYEGSEKYCPDTAYGLDFLVPVAGYLCRLCHKFYHSDSAARLAHCKSLMHFENFQRYKAARHRATACPEAPLHSQGSSSQLLDNREQPPAATADTGKKMNDECGMGKAGTQLSALQEAALRSPEGKGELATSVAEGKSRASGTDSVCGIMVVEGNLQEESETATARADCLLPGENRAGEEVSGHTASEEEKGNGARQSAGMDDCQDPGSGGGVGQNEAADAGNEEAAAEPSSLAKGETASLTSAGCRRSNKRKPR</sequence>
<evidence type="ECO:0000256" key="4">
    <source>
        <dbReference type="ARBA" id="ARBA00022833"/>
    </source>
</evidence>
<organism evidence="8 9">
    <name type="scientific">Crotophaga sulcirostris</name>
    <name type="common">Groove-billed ani</name>
    <dbReference type="NCBI Taxonomy" id="33598"/>
    <lineage>
        <taxon>Eukaryota</taxon>
        <taxon>Metazoa</taxon>
        <taxon>Chordata</taxon>
        <taxon>Craniata</taxon>
        <taxon>Vertebrata</taxon>
        <taxon>Euteleostomi</taxon>
        <taxon>Archelosauria</taxon>
        <taxon>Archosauria</taxon>
        <taxon>Dinosauria</taxon>
        <taxon>Saurischia</taxon>
        <taxon>Theropoda</taxon>
        <taxon>Coelurosauria</taxon>
        <taxon>Aves</taxon>
        <taxon>Neognathae</taxon>
        <taxon>Neoaves</taxon>
        <taxon>Otidimorphae</taxon>
        <taxon>Cuculiformes</taxon>
        <taxon>Crotophagidae</taxon>
        <taxon>Crotophaga</taxon>
    </lineage>
</organism>
<keyword evidence="2" id="KW-0479">Metal-binding</keyword>
<feature type="compositionally biased region" description="Basic and acidic residues" evidence="6">
    <location>
        <begin position="124"/>
        <end position="146"/>
    </location>
</feature>
<dbReference type="PROSITE" id="PS50171">
    <property type="entry name" value="ZF_MATRIN"/>
    <property type="match status" value="1"/>
</dbReference>
<evidence type="ECO:0000256" key="6">
    <source>
        <dbReference type="SAM" id="MobiDB-lite"/>
    </source>
</evidence>
<feature type="compositionally biased region" description="Basic and acidic residues" evidence="6">
    <location>
        <begin position="382"/>
        <end position="399"/>
    </location>
</feature>
<dbReference type="SMART" id="SM00355">
    <property type="entry name" value="ZnF_C2H2"/>
    <property type="match status" value="2"/>
</dbReference>
<feature type="region of interest" description="Disordered" evidence="6">
    <location>
        <begin position="375"/>
        <end position="461"/>
    </location>
</feature>
<evidence type="ECO:0000256" key="2">
    <source>
        <dbReference type="ARBA" id="ARBA00022723"/>
    </source>
</evidence>
<dbReference type="InterPro" id="IPR022755">
    <property type="entry name" value="Znf_C2H2_jaz"/>
</dbReference>
<dbReference type="Proteomes" id="UP000549499">
    <property type="component" value="Unassembled WGS sequence"/>
</dbReference>
<dbReference type="SUPFAM" id="SSF57667">
    <property type="entry name" value="beta-beta-alpha zinc fingers"/>
    <property type="match status" value="2"/>
</dbReference>
<reference evidence="8 9" key="1">
    <citation type="submission" date="2019-09" db="EMBL/GenBank/DDBJ databases">
        <title>Bird 10,000 Genomes (B10K) Project - Family phase.</title>
        <authorList>
            <person name="Zhang G."/>
        </authorList>
    </citation>
    <scope>NUCLEOTIDE SEQUENCE [LARGE SCALE GENOMIC DNA]</scope>
    <source>
        <strain evidence="8">B10K-DU-003-44</strain>
        <tissue evidence="8">Muscle</tissue>
    </source>
</reference>
<accession>A0A7K5HSA5</accession>
<evidence type="ECO:0000313" key="9">
    <source>
        <dbReference type="Proteomes" id="UP000549499"/>
    </source>
</evidence>
<keyword evidence="5" id="KW-0539">Nucleus</keyword>
<dbReference type="InterPro" id="IPR056345">
    <property type="entry name" value="Znf-C2H2_CIZ1"/>
</dbReference>
<evidence type="ECO:0000313" key="8">
    <source>
        <dbReference type="EMBL" id="NWS72207.1"/>
    </source>
</evidence>
<dbReference type="InterPro" id="IPR026811">
    <property type="entry name" value="CIZ1"/>
</dbReference>
<feature type="non-terminal residue" evidence="8">
    <location>
        <position position="461"/>
    </location>
</feature>
<name>A0A7K5HSA5_CROSL</name>
<evidence type="ECO:0000256" key="5">
    <source>
        <dbReference type="ARBA" id="ARBA00023242"/>
    </source>
</evidence>
<dbReference type="GO" id="GO:0003676">
    <property type="term" value="F:nucleic acid binding"/>
    <property type="evidence" value="ECO:0007669"/>
    <property type="project" value="InterPro"/>
</dbReference>
<dbReference type="PANTHER" id="PTHR15491:SF9">
    <property type="entry name" value="CIP1-INTERACTING ZINC FINGER PROTEIN"/>
    <property type="match status" value="1"/>
</dbReference>
<feature type="domain" description="Matrin-type" evidence="7">
    <location>
        <begin position="231"/>
        <end position="262"/>
    </location>
</feature>
<dbReference type="AlphaFoldDB" id="A0A7K5HSA5"/>
<feature type="region of interest" description="Disordered" evidence="6">
    <location>
        <begin position="274"/>
        <end position="312"/>
    </location>
</feature>
<dbReference type="PROSITE" id="PS00028">
    <property type="entry name" value="ZINC_FINGER_C2H2_1"/>
    <property type="match status" value="1"/>
</dbReference>